<comment type="function">
    <text evidence="4 5">Required for flagellar hook formation. May act as a scaffolding protein.</text>
</comment>
<dbReference type="InterPro" id="IPR025963">
    <property type="entry name" value="FLgD_Tudor"/>
</dbReference>
<dbReference type="InterPro" id="IPR005648">
    <property type="entry name" value="FlgD"/>
</dbReference>
<evidence type="ECO:0000256" key="2">
    <source>
        <dbReference type="ARBA" id="ARBA00016013"/>
    </source>
</evidence>
<comment type="similarity">
    <text evidence="1 5">Belongs to the FlgD family.</text>
</comment>
<organism evidence="8 9">
    <name type="scientific">Pseudodesulfovibrio nedwellii</name>
    <dbReference type="NCBI Taxonomy" id="2973072"/>
    <lineage>
        <taxon>Bacteria</taxon>
        <taxon>Pseudomonadati</taxon>
        <taxon>Thermodesulfobacteriota</taxon>
        <taxon>Desulfovibrionia</taxon>
        <taxon>Desulfovibrionales</taxon>
        <taxon>Desulfovibrionaceae</taxon>
    </lineage>
</organism>
<feature type="domain" description="FlgD/Vpr Ig-like" evidence="6">
    <location>
        <begin position="107"/>
        <end position="176"/>
    </location>
</feature>
<dbReference type="InterPro" id="IPR025965">
    <property type="entry name" value="FlgD/Vpr_Ig-like"/>
</dbReference>
<proteinExistence type="inferred from homology"/>
<protein>
    <recommendedName>
        <fullName evidence="2 5">Basal-body rod modification protein FlgD</fullName>
    </recommendedName>
</protein>
<evidence type="ECO:0000256" key="5">
    <source>
        <dbReference type="RuleBase" id="RU362076"/>
    </source>
</evidence>
<accession>A0ABN6S9A1</accession>
<dbReference type="Pfam" id="PF13860">
    <property type="entry name" value="FlgD_ig"/>
    <property type="match status" value="1"/>
</dbReference>
<dbReference type="RefSeq" id="WP_281760904.1">
    <property type="nucleotide sequence ID" value="NZ_AP026709.1"/>
</dbReference>
<gene>
    <name evidence="8" type="primary">flgD_2</name>
    <name evidence="8" type="ORF">SYK_27660</name>
</gene>
<reference evidence="8 9" key="1">
    <citation type="submission" date="2022-08" db="EMBL/GenBank/DDBJ databases">
        <title>Genome Sequence of the sulphate-reducing bacterium, Pseudodesulfovibrio sp. SYK.</title>
        <authorList>
            <person name="Kondo R."/>
            <person name="Kataoka T."/>
        </authorList>
    </citation>
    <scope>NUCLEOTIDE SEQUENCE [LARGE SCALE GENOMIC DNA]</scope>
    <source>
        <strain evidence="8 9">SYK</strain>
    </source>
</reference>
<keyword evidence="9" id="KW-1185">Reference proteome</keyword>
<dbReference type="Pfam" id="PF13861">
    <property type="entry name" value="FLgD_tudor"/>
    <property type="match status" value="1"/>
</dbReference>
<dbReference type="Proteomes" id="UP001317742">
    <property type="component" value="Chromosome"/>
</dbReference>
<dbReference type="Gene3D" id="2.60.40.4070">
    <property type="match status" value="1"/>
</dbReference>
<evidence type="ECO:0000259" key="6">
    <source>
        <dbReference type="Pfam" id="PF13860"/>
    </source>
</evidence>
<feature type="domain" description="FlgD Tudor-like" evidence="7">
    <location>
        <begin position="87"/>
        <end position="222"/>
    </location>
</feature>
<dbReference type="EMBL" id="AP026709">
    <property type="protein sequence ID" value="BDQ38406.1"/>
    <property type="molecule type" value="Genomic_DNA"/>
</dbReference>
<evidence type="ECO:0000313" key="8">
    <source>
        <dbReference type="EMBL" id="BDQ38406.1"/>
    </source>
</evidence>
<evidence type="ECO:0000256" key="1">
    <source>
        <dbReference type="ARBA" id="ARBA00010577"/>
    </source>
</evidence>
<dbReference type="Gene3D" id="2.30.30.910">
    <property type="match status" value="1"/>
</dbReference>
<evidence type="ECO:0000256" key="3">
    <source>
        <dbReference type="ARBA" id="ARBA00022795"/>
    </source>
</evidence>
<dbReference type="Pfam" id="PF03963">
    <property type="entry name" value="FlgD"/>
    <property type="match status" value="1"/>
</dbReference>
<keyword evidence="3 5" id="KW-1005">Bacterial flagellum biogenesis</keyword>
<evidence type="ECO:0000256" key="4">
    <source>
        <dbReference type="ARBA" id="ARBA00024746"/>
    </source>
</evidence>
<evidence type="ECO:0000313" key="9">
    <source>
        <dbReference type="Proteomes" id="UP001317742"/>
    </source>
</evidence>
<name>A0ABN6S9A1_9BACT</name>
<sequence length="243" mass="26564">MGYIDNGGMVLGTQEQRLAASNTPEHKSKMDQDSFLTILVAQLTHQDPLNPMEDTEMTSQLAEFSSLEQLTNINDGIKSLGSSMQQSDMLSAVSFIGKEVKAEGYKISMNEGNASTIYYGFGEPVSKIMMNIYDSEGAIVRSVELGSKKAGSYQYEWDGKNEAGQKLPDGQYGIGVLGEDLNGKHVMVQTEISGRVDAVVNEKGTQYLRLSDGRFISFLNVKEVVDPGTDPVVPPSEDENEEE</sequence>
<evidence type="ECO:0000259" key="7">
    <source>
        <dbReference type="Pfam" id="PF13861"/>
    </source>
</evidence>